<feature type="compositionally biased region" description="Low complexity" evidence="4">
    <location>
        <begin position="1"/>
        <end position="16"/>
    </location>
</feature>
<dbReference type="InterPro" id="IPR000504">
    <property type="entry name" value="RRM_dom"/>
</dbReference>
<dbReference type="PANTHER" id="PTHR48033:SF1">
    <property type="entry name" value="HETEROGENEOUS NUCLEAR RIBONUCLEOPROTEIN A_B"/>
    <property type="match status" value="1"/>
</dbReference>
<dbReference type="PROSITE" id="PS50102">
    <property type="entry name" value="RRM"/>
    <property type="match status" value="2"/>
</dbReference>
<reference evidence="6 7" key="1">
    <citation type="journal article" date="2020" name="Mol. Biol. Evol.">
        <title>Interspecific Gene Flow and the Evolution of Specialization in Black and White Rhinoceros.</title>
        <authorList>
            <person name="Moodley Y."/>
            <person name="Westbury M.V."/>
            <person name="Russo I.M."/>
            <person name="Gopalakrishnan S."/>
            <person name="Rakotoarivelo A."/>
            <person name="Olsen R.A."/>
            <person name="Prost S."/>
            <person name="Tunstall T."/>
            <person name="Ryder O.A."/>
            <person name="Dalen L."/>
            <person name="Bruford M.W."/>
        </authorList>
    </citation>
    <scope>NUCLEOTIDE SEQUENCE [LARGE SCALE GENOMIC DNA]</scope>
    <source>
        <strain evidence="6">SBR-YM</strain>
        <tissue evidence="6">Skin</tissue>
    </source>
</reference>
<dbReference type="SMART" id="SM00360">
    <property type="entry name" value="RRM"/>
    <property type="match status" value="2"/>
</dbReference>
<accession>A0A7J7FP96</accession>
<dbReference type="GO" id="GO:0010468">
    <property type="term" value="P:regulation of gene expression"/>
    <property type="evidence" value="ECO:0007669"/>
    <property type="project" value="TreeGrafter"/>
</dbReference>
<comment type="subcellular location">
    <subcellularLocation>
        <location evidence="1">Nucleus</location>
    </subcellularLocation>
</comment>
<dbReference type="GO" id="GO:0003723">
    <property type="term" value="F:RNA binding"/>
    <property type="evidence" value="ECO:0007669"/>
    <property type="project" value="UniProtKB-UniRule"/>
</dbReference>
<proteinExistence type="predicted"/>
<feature type="region of interest" description="Disordered" evidence="4">
    <location>
        <begin position="1"/>
        <end position="76"/>
    </location>
</feature>
<feature type="domain" description="RRM" evidence="5">
    <location>
        <begin position="79"/>
        <end position="161"/>
    </location>
</feature>
<keyword evidence="3" id="KW-0694">RNA-binding</keyword>
<dbReference type="GO" id="GO:0005654">
    <property type="term" value="C:nucleoplasm"/>
    <property type="evidence" value="ECO:0007669"/>
    <property type="project" value="TreeGrafter"/>
</dbReference>
<keyword evidence="7" id="KW-1185">Reference proteome</keyword>
<dbReference type="GO" id="GO:0000785">
    <property type="term" value="C:chromatin"/>
    <property type="evidence" value="ECO:0007669"/>
    <property type="project" value="TreeGrafter"/>
</dbReference>
<evidence type="ECO:0000256" key="2">
    <source>
        <dbReference type="ARBA" id="ARBA00023242"/>
    </source>
</evidence>
<protein>
    <recommendedName>
        <fullName evidence="5">RRM domain-containing protein</fullName>
    </recommendedName>
</protein>
<dbReference type="Proteomes" id="UP000551758">
    <property type="component" value="Unassembled WGS sequence"/>
</dbReference>
<dbReference type="AlphaFoldDB" id="A0A7J7FP96"/>
<sequence>MGAASAACTAGSGAAALPGMSEGGDGEQPLETTGAAESPHEAAPEGESPAGTGGPSTGSQGGAEAEQVNEEGGRVGAGQKLFVGGLSWDISKKDPKDYFTKFGEVVDRTIKMDPNVGRSRELGFILCKDGASVLDQKERKVSGRSMNPKKAKAVKKDPMKKIFVGALNPEATEEKIREYFGTFGEIEAIQLSLDPESHKRQESVFITFKKKNLWKDTYDWIRRVKNPNQAHCTICRKEFGIGHRGEGEVKVHMETESHKHSVQAKIAAAELAWAYHTNKHALSYCALDCSMKLSKVTFPDSEVAAKISCG</sequence>
<evidence type="ECO:0000313" key="7">
    <source>
        <dbReference type="Proteomes" id="UP000551758"/>
    </source>
</evidence>
<gene>
    <name evidence="6" type="ORF">HPG69_002542</name>
</gene>
<dbReference type="SUPFAM" id="SSF54928">
    <property type="entry name" value="RNA-binding domain, RBD"/>
    <property type="match status" value="1"/>
</dbReference>
<evidence type="ECO:0000313" key="6">
    <source>
        <dbReference type="EMBL" id="KAF5929817.1"/>
    </source>
</evidence>
<evidence type="ECO:0000256" key="1">
    <source>
        <dbReference type="ARBA" id="ARBA00004123"/>
    </source>
</evidence>
<dbReference type="Gene3D" id="3.30.70.330">
    <property type="match status" value="2"/>
</dbReference>
<dbReference type="PANTHER" id="PTHR48033">
    <property type="entry name" value="RNA-BINDING (RRM/RBD/RNP MOTIFS) FAMILY PROTEIN"/>
    <property type="match status" value="1"/>
</dbReference>
<dbReference type="InterPro" id="IPR012677">
    <property type="entry name" value="Nucleotide-bd_a/b_plait_sf"/>
</dbReference>
<dbReference type="InterPro" id="IPR035979">
    <property type="entry name" value="RBD_domain_sf"/>
</dbReference>
<dbReference type="Pfam" id="PF00076">
    <property type="entry name" value="RRM_1"/>
    <property type="match status" value="2"/>
</dbReference>
<evidence type="ECO:0000259" key="5">
    <source>
        <dbReference type="PROSITE" id="PS50102"/>
    </source>
</evidence>
<comment type="caution">
    <text evidence="6">The sequence shown here is derived from an EMBL/GenBank/DDBJ whole genome shotgun (WGS) entry which is preliminary data.</text>
</comment>
<dbReference type="EMBL" id="JACDTQ010000017">
    <property type="protein sequence ID" value="KAF5929817.1"/>
    <property type="molecule type" value="Genomic_DNA"/>
</dbReference>
<evidence type="ECO:0000256" key="3">
    <source>
        <dbReference type="PROSITE-ProRule" id="PRU00176"/>
    </source>
</evidence>
<feature type="domain" description="RRM" evidence="5">
    <location>
        <begin position="160"/>
        <end position="256"/>
    </location>
</feature>
<evidence type="ECO:0000256" key="4">
    <source>
        <dbReference type="SAM" id="MobiDB-lite"/>
    </source>
</evidence>
<organism evidence="6 7">
    <name type="scientific">Diceros bicornis minor</name>
    <name type="common">South-central black rhinoceros</name>
    <dbReference type="NCBI Taxonomy" id="77932"/>
    <lineage>
        <taxon>Eukaryota</taxon>
        <taxon>Metazoa</taxon>
        <taxon>Chordata</taxon>
        <taxon>Craniata</taxon>
        <taxon>Vertebrata</taxon>
        <taxon>Euteleostomi</taxon>
        <taxon>Mammalia</taxon>
        <taxon>Eutheria</taxon>
        <taxon>Laurasiatheria</taxon>
        <taxon>Perissodactyla</taxon>
        <taxon>Rhinocerotidae</taxon>
        <taxon>Diceros</taxon>
    </lineage>
</organism>
<keyword evidence="2" id="KW-0539">Nucleus</keyword>
<name>A0A7J7FP96_DICBM</name>
<feature type="compositionally biased region" description="Gly residues" evidence="4">
    <location>
        <begin position="51"/>
        <end position="61"/>
    </location>
</feature>